<dbReference type="Proteomes" id="UP000030106">
    <property type="component" value="Unassembled WGS sequence"/>
</dbReference>
<gene>
    <name evidence="2" type="ORF">BBAD15_g11873</name>
</gene>
<sequence>MQYPLILAAAFATASIAAPAACPPASTQGKEDVAKEIGKLAEEACPPSQTVLLCYYLTSMWAVPTLAPPYTR</sequence>
<evidence type="ECO:0000313" key="2">
    <source>
        <dbReference type="EMBL" id="KGQ02908.1"/>
    </source>
</evidence>
<accession>A0A0A2V5Y3</accession>
<comment type="caution">
    <text evidence="2">The sequence shown here is derived from an EMBL/GenBank/DDBJ whole genome shotgun (WGS) entry which is preliminary data.</text>
</comment>
<dbReference type="EMBL" id="ANFO01001332">
    <property type="protein sequence ID" value="KGQ02908.1"/>
    <property type="molecule type" value="Genomic_DNA"/>
</dbReference>
<proteinExistence type="predicted"/>
<feature type="chain" id="PRO_5001995267" evidence="1">
    <location>
        <begin position="18"/>
        <end position="72"/>
    </location>
</feature>
<feature type="signal peptide" evidence="1">
    <location>
        <begin position="1"/>
        <end position="17"/>
    </location>
</feature>
<dbReference type="AlphaFoldDB" id="A0A0A2V5Y3"/>
<evidence type="ECO:0000256" key="1">
    <source>
        <dbReference type="SAM" id="SignalP"/>
    </source>
</evidence>
<evidence type="ECO:0000313" key="3">
    <source>
        <dbReference type="Proteomes" id="UP000030106"/>
    </source>
</evidence>
<name>A0A0A2V5Y3_BEABA</name>
<dbReference type="HOGENOM" id="CLU_2721843_0_0_1"/>
<organism evidence="2 3">
    <name type="scientific">Beauveria bassiana D1-5</name>
    <dbReference type="NCBI Taxonomy" id="1245745"/>
    <lineage>
        <taxon>Eukaryota</taxon>
        <taxon>Fungi</taxon>
        <taxon>Dikarya</taxon>
        <taxon>Ascomycota</taxon>
        <taxon>Pezizomycotina</taxon>
        <taxon>Sordariomycetes</taxon>
        <taxon>Hypocreomycetidae</taxon>
        <taxon>Hypocreales</taxon>
        <taxon>Cordycipitaceae</taxon>
        <taxon>Beauveria</taxon>
    </lineage>
</organism>
<reference evidence="2 3" key="1">
    <citation type="submission" date="2012-10" db="EMBL/GenBank/DDBJ databases">
        <title>Genome sequencing and analysis of entomopathogenic fungi Beauveria bassiana D1-5.</title>
        <authorList>
            <person name="Li Q."/>
            <person name="Wang L."/>
            <person name="Zhang Z."/>
            <person name="Wang Q."/>
            <person name="Ren J."/>
            <person name="Wang M."/>
            <person name="Xu W."/>
            <person name="Wang J."/>
            <person name="Lu Y."/>
            <person name="Du Q."/>
            <person name="Sun Z."/>
        </authorList>
    </citation>
    <scope>NUCLEOTIDE SEQUENCE [LARGE SCALE GENOMIC DNA]</scope>
    <source>
        <strain evidence="2 3">D1-5</strain>
    </source>
</reference>
<keyword evidence="1" id="KW-0732">Signal</keyword>
<protein>
    <submittedName>
        <fullName evidence="2">Uncharacterized protein</fullName>
    </submittedName>
</protein>